<organism evidence="2 3">
    <name type="scientific">Cryptolaemus montrouzieri</name>
    <dbReference type="NCBI Taxonomy" id="559131"/>
    <lineage>
        <taxon>Eukaryota</taxon>
        <taxon>Metazoa</taxon>
        <taxon>Ecdysozoa</taxon>
        <taxon>Arthropoda</taxon>
        <taxon>Hexapoda</taxon>
        <taxon>Insecta</taxon>
        <taxon>Pterygota</taxon>
        <taxon>Neoptera</taxon>
        <taxon>Endopterygota</taxon>
        <taxon>Coleoptera</taxon>
        <taxon>Polyphaga</taxon>
        <taxon>Cucujiformia</taxon>
        <taxon>Coccinelloidea</taxon>
        <taxon>Coccinellidae</taxon>
        <taxon>Scymninae</taxon>
        <taxon>Scymnini</taxon>
        <taxon>Cryptolaemus</taxon>
    </lineage>
</organism>
<sequence>MDESVLSRGRESPKRQAIYSSNSKNEDYISPTAKKRQKKTEDLLEKRNKQRKISDIEENACEEWYDSYTNTKYKSDWIQCIMCRKWLHDTCKLFKNYSLRCGKQLKAIPGAI</sequence>
<evidence type="ECO:0000313" key="2">
    <source>
        <dbReference type="EMBL" id="KAL3281337.1"/>
    </source>
</evidence>
<evidence type="ECO:0000313" key="3">
    <source>
        <dbReference type="Proteomes" id="UP001516400"/>
    </source>
</evidence>
<comment type="caution">
    <text evidence="2">The sequence shown here is derived from an EMBL/GenBank/DDBJ whole genome shotgun (WGS) entry which is preliminary data.</text>
</comment>
<accession>A0ABD2NSB2</accession>
<evidence type="ECO:0000256" key="1">
    <source>
        <dbReference type="SAM" id="MobiDB-lite"/>
    </source>
</evidence>
<dbReference type="Proteomes" id="UP001516400">
    <property type="component" value="Unassembled WGS sequence"/>
</dbReference>
<protein>
    <submittedName>
        <fullName evidence="2">Uncharacterized protein</fullName>
    </submittedName>
</protein>
<proteinExistence type="predicted"/>
<keyword evidence="3" id="KW-1185">Reference proteome</keyword>
<name>A0ABD2NSB2_9CUCU</name>
<feature type="region of interest" description="Disordered" evidence="1">
    <location>
        <begin position="1"/>
        <end position="49"/>
    </location>
</feature>
<reference evidence="2 3" key="1">
    <citation type="journal article" date="2021" name="BMC Biol.">
        <title>Horizontally acquired antibacterial genes associated with adaptive radiation of ladybird beetles.</title>
        <authorList>
            <person name="Li H.S."/>
            <person name="Tang X.F."/>
            <person name="Huang Y.H."/>
            <person name="Xu Z.Y."/>
            <person name="Chen M.L."/>
            <person name="Du X.Y."/>
            <person name="Qiu B.Y."/>
            <person name="Chen P.T."/>
            <person name="Zhang W."/>
            <person name="Slipinski A."/>
            <person name="Escalona H.E."/>
            <person name="Waterhouse R.M."/>
            <person name="Zwick A."/>
            <person name="Pang H."/>
        </authorList>
    </citation>
    <scope>NUCLEOTIDE SEQUENCE [LARGE SCALE GENOMIC DNA]</scope>
    <source>
        <strain evidence="2">SYSU2018</strain>
    </source>
</reference>
<dbReference type="EMBL" id="JABFTP020000144">
    <property type="protein sequence ID" value="KAL3281337.1"/>
    <property type="molecule type" value="Genomic_DNA"/>
</dbReference>
<dbReference type="AlphaFoldDB" id="A0ABD2NSB2"/>
<gene>
    <name evidence="2" type="ORF">HHI36_004544</name>
</gene>
<feature type="compositionally biased region" description="Basic and acidic residues" evidence="1">
    <location>
        <begin position="39"/>
        <end position="49"/>
    </location>
</feature>